<dbReference type="SUPFAM" id="SSF54637">
    <property type="entry name" value="Thioesterase/thiol ester dehydrase-isomerase"/>
    <property type="match status" value="1"/>
</dbReference>
<dbReference type="STRING" id="417102.CA982_03495"/>
<dbReference type="Gene3D" id="3.10.129.10">
    <property type="entry name" value="Hotdog Thioesterase"/>
    <property type="match status" value="1"/>
</dbReference>
<sequence>MGLAVPEHDVLDVVSFDVETGKIREFARATHAEDAVHVDPAAAAAAGFEHIPATPTHVVVAGHHRNQTEFVAALGLAIDRVVVGSVEWEFRRPLLAGDHLTGARRIVDDTTREGKRGGTMRLVTLETTWVDASGEPAVVQREVLIERGA</sequence>
<dbReference type="Proteomes" id="UP000194632">
    <property type="component" value="Unassembled WGS sequence"/>
</dbReference>
<dbReference type="Pfam" id="PF13452">
    <property type="entry name" value="FAS1_DH_region"/>
    <property type="match status" value="1"/>
</dbReference>
<name>A0A243QEW5_9ACTN</name>
<dbReference type="InterPro" id="IPR039569">
    <property type="entry name" value="FAS1-like_DH_region"/>
</dbReference>
<dbReference type="EMBL" id="NGFO01000003">
    <property type="protein sequence ID" value="OUC80273.1"/>
    <property type="molecule type" value="Genomic_DNA"/>
</dbReference>
<dbReference type="CDD" id="cd03441">
    <property type="entry name" value="R_hydratase_like"/>
    <property type="match status" value="1"/>
</dbReference>
<gene>
    <name evidence="2" type="ORF">CA982_03495</name>
</gene>
<keyword evidence="3" id="KW-1185">Reference proteome</keyword>
<comment type="caution">
    <text evidence="2">The sequence shown here is derived from an EMBL/GenBank/DDBJ whole genome shotgun (WGS) entry which is preliminary data.</text>
</comment>
<reference evidence="2 3" key="1">
    <citation type="submission" date="2017-05" db="EMBL/GenBank/DDBJ databases">
        <title>Biotechnological potential of actinobacteria isolated from South African environments.</title>
        <authorList>
            <person name="Le Roes-Hill M."/>
            <person name="Prins A."/>
            <person name="Durrell K.A."/>
        </authorList>
    </citation>
    <scope>NUCLEOTIDE SEQUENCE [LARGE SCALE GENOMIC DNA]</scope>
    <source>
        <strain evidence="2">BS2</strain>
    </source>
</reference>
<proteinExistence type="predicted"/>
<evidence type="ECO:0000313" key="3">
    <source>
        <dbReference type="Proteomes" id="UP000194632"/>
    </source>
</evidence>
<protein>
    <submittedName>
        <fullName evidence="2">Acyl dehydratase</fullName>
    </submittedName>
</protein>
<feature type="domain" description="FAS1-like dehydratase" evidence="1">
    <location>
        <begin position="12"/>
        <end position="138"/>
    </location>
</feature>
<evidence type="ECO:0000313" key="2">
    <source>
        <dbReference type="EMBL" id="OUC80273.1"/>
    </source>
</evidence>
<dbReference type="RefSeq" id="WP_086533968.1">
    <property type="nucleotide sequence ID" value="NZ_NGFO01000003.1"/>
</dbReference>
<evidence type="ECO:0000259" key="1">
    <source>
        <dbReference type="Pfam" id="PF13452"/>
    </source>
</evidence>
<dbReference type="OrthoDB" id="5415111at2"/>
<dbReference type="AlphaFoldDB" id="A0A243QEW5"/>
<accession>A0A243QEW5</accession>
<organism evidence="2 3">
    <name type="scientific">Gordonia lacunae</name>
    <dbReference type="NCBI Taxonomy" id="417102"/>
    <lineage>
        <taxon>Bacteria</taxon>
        <taxon>Bacillati</taxon>
        <taxon>Actinomycetota</taxon>
        <taxon>Actinomycetes</taxon>
        <taxon>Mycobacteriales</taxon>
        <taxon>Gordoniaceae</taxon>
        <taxon>Gordonia</taxon>
    </lineage>
</organism>
<dbReference type="InterPro" id="IPR029069">
    <property type="entry name" value="HotDog_dom_sf"/>
</dbReference>